<evidence type="ECO:0000256" key="2">
    <source>
        <dbReference type="ARBA" id="ARBA00004115"/>
    </source>
</evidence>
<comment type="subcellular location">
    <subcellularLocation>
        <location evidence="2 11">Endoplasmic reticulum membrane</location>
        <topology evidence="2 11">Single-pass type I membrane protein</topology>
    </subcellularLocation>
</comment>
<dbReference type="InterPro" id="IPR013783">
    <property type="entry name" value="Ig-like_fold"/>
</dbReference>
<dbReference type="PANTHER" id="PTHR21049">
    <property type="entry name" value="RIBOPHORIN I"/>
    <property type="match status" value="1"/>
</dbReference>
<evidence type="ECO:0000256" key="9">
    <source>
        <dbReference type="ARBA" id="ARBA00022989"/>
    </source>
</evidence>
<evidence type="ECO:0000256" key="8">
    <source>
        <dbReference type="ARBA" id="ARBA00022824"/>
    </source>
</evidence>
<feature type="transmembrane region" description="Helical" evidence="11">
    <location>
        <begin position="266"/>
        <end position="285"/>
    </location>
</feature>
<evidence type="ECO:0000256" key="1">
    <source>
        <dbReference type="ARBA" id="ARBA00002791"/>
    </source>
</evidence>
<reference evidence="12" key="1">
    <citation type="submission" date="2023-07" db="EMBL/GenBank/DDBJ databases">
        <authorList>
            <consortium name="CYATHOMIX"/>
        </authorList>
    </citation>
    <scope>NUCLEOTIDE SEQUENCE</scope>
    <source>
        <strain evidence="12">N/A</strain>
    </source>
</reference>
<dbReference type="GO" id="GO:0018279">
    <property type="term" value="P:protein N-linked glycosylation via asparagine"/>
    <property type="evidence" value="ECO:0007669"/>
    <property type="project" value="TreeGrafter"/>
</dbReference>
<evidence type="ECO:0000313" key="13">
    <source>
        <dbReference type="Proteomes" id="UP001176961"/>
    </source>
</evidence>
<organism evidence="12 13">
    <name type="scientific">Cylicocyclus nassatus</name>
    <name type="common">Nematode worm</name>
    <dbReference type="NCBI Taxonomy" id="53992"/>
    <lineage>
        <taxon>Eukaryota</taxon>
        <taxon>Metazoa</taxon>
        <taxon>Ecdysozoa</taxon>
        <taxon>Nematoda</taxon>
        <taxon>Chromadorea</taxon>
        <taxon>Rhabditida</taxon>
        <taxon>Rhabditina</taxon>
        <taxon>Rhabditomorpha</taxon>
        <taxon>Strongyloidea</taxon>
        <taxon>Strongylidae</taxon>
        <taxon>Cylicocyclus</taxon>
    </lineage>
</organism>
<comment type="similarity">
    <text evidence="4 11">Belongs to the OST1 family.</text>
</comment>
<sequence length="334" mass="37491">MNYLDFSGRTVHTFVDTCLPNQEFCSTLRQRNKFEYVTFIDFADAGGNHTLPESSIVLNGNAKDDGSIVSYQWTQVSGPANALLVNADKAKATASGLIEGHYVFMPLWKTMEIKMNPQLREPSMPLILIVGVAFAADWKVANVERTIDLSSQTILPASAKDIYYRDEIGNISTSAVRLRADSVDVELKPSYIFPLFGGWRTSYVIGYNVPSFECLYNKGNNYALKMRVLDHIFDNAVVEKLTTKIILPEMISCFTIEFSQMIREPLLATAFFFALFTVVIIYVRFDFTIVAGADEERNLRRASLALAHQNNKFNLGAVPDDISGENSFFKYASK</sequence>
<evidence type="ECO:0000256" key="7">
    <source>
        <dbReference type="ARBA" id="ARBA00022729"/>
    </source>
</evidence>
<keyword evidence="13" id="KW-1185">Reference proteome</keyword>
<keyword evidence="7" id="KW-0732">Signal</keyword>
<name>A0AA36H581_CYLNA</name>
<protein>
    <recommendedName>
        <fullName evidence="5 11">Dolichyl-diphosphooligosaccharide--protein glycosyltransferase subunit 1</fullName>
    </recommendedName>
</protein>
<evidence type="ECO:0000256" key="10">
    <source>
        <dbReference type="ARBA" id="ARBA00023136"/>
    </source>
</evidence>
<keyword evidence="8 11" id="KW-0256">Endoplasmic reticulum</keyword>
<keyword evidence="6 11" id="KW-0812">Transmembrane</keyword>
<dbReference type="Proteomes" id="UP001176961">
    <property type="component" value="Unassembled WGS sequence"/>
</dbReference>
<keyword evidence="9 11" id="KW-1133">Transmembrane helix</keyword>
<dbReference type="Pfam" id="PF22352">
    <property type="entry name" value="K319L-like_PKD"/>
    <property type="match status" value="1"/>
</dbReference>
<comment type="subunit">
    <text evidence="11">Component of the oligosaccharyltransferase (OST) complex.</text>
</comment>
<evidence type="ECO:0000256" key="5">
    <source>
        <dbReference type="ARBA" id="ARBA00017611"/>
    </source>
</evidence>
<evidence type="ECO:0000256" key="4">
    <source>
        <dbReference type="ARBA" id="ARBA00008905"/>
    </source>
</evidence>
<dbReference type="EMBL" id="CATQJL010000305">
    <property type="protein sequence ID" value="CAJ0603957.1"/>
    <property type="molecule type" value="Genomic_DNA"/>
</dbReference>
<evidence type="ECO:0000256" key="6">
    <source>
        <dbReference type="ARBA" id="ARBA00022692"/>
    </source>
</evidence>
<dbReference type="InterPro" id="IPR007676">
    <property type="entry name" value="Ribophorin_I"/>
</dbReference>
<comment type="caution">
    <text evidence="12">The sequence shown here is derived from an EMBL/GenBank/DDBJ whole genome shotgun (WGS) entry which is preliminary data.</text>
</comment>
<proteinExistence type="inferred from homology"/>
<dbReference type="AlphaFoldDB" id="A0AA36H581"/>
<accession>A0AA36H581</accession>
<dbReference type="GO" id="GO:0008250">
    <property type="term" value="C:oligosaccharyltransferase complex"/>
    <property type="evidence" value="ECO:0007669"/>
    <property type="project" value="UniProtKB-UniRule"/>
</dbReference>
<dbReference type="Pfam" id="PF04597">
    <property type="entry name" value="Ribophorin_I"/>
    <property type="match status" value="1"/>
</dbReference>
<evidence type="ECO:0000256" key="11">
    <source>
        <dbReference type="RuleBase" id="RU361143"/>
    </source>
</evidence>
<gene>
    <name evidence="12" type="ORF">CYNAS_LOCUS15940</name>
</gene>
<comment type="function">
    <text evidence="1 11">Subunit of the oligosaccharyl transferase (OST) complex that catalyzes the initial transfer of a defined glycan (Glc(3)Man(9)GlcNAc(2) in eukaryotes) from the lipid carrier dolichol-pyrophosphate to an asparagine residue within an Asn-X-Ser/Thr consensus motif in nascent polypeptide chains, the first step in protein N-glycosylation. N-glycosylation occurs cotranslationally and the complex associates with the Sec61 complex at the channel-forming translocon complex that mediates protein translocation across the endoplasmic reticulum (ER). All subunits are required for a maximal enzyme activity.</text>
</comment>
<evidence type="ECO:0000313" key="12">
    <source>
        <dbReference type="EMBL" id="CAJ0603957.1"/>
    </source>
</evidence>
<dbReference type="Gene3D" id="2.60.40.10">
    <property type="entry name" value="Immunoglobulins"/>
    <property type="match status" value="1"/>
</dbReference>
<keyword evidence="10 11" id="KW-0472">Membrane</keyword>
<evidence type="ECO:0000256" key="3">
    <source>
        <dbReference type="ARBA" id="ARBA00004922"/>
    </source>
</evidence>
<comment type="pathway">
    <text evidence="3 11">Protein modification; protein glycosylation.</text>
</comment>
<dbReference type="PANTHER" id="PTHR21049:SF0">
    <property type="entry name" value="DOLICHYL-DIPHOSPHOOLIGOSACCHARIDE--PROTEIN GLYCOSYLTRANSFERASE SUBUNIT 1"/>
    <property type="match status" value="1"/>
</dbReference>